<dbReference type="Pfam" id="PF25150">
    <property type="entry name" value="TPR_Trm732"/>
    <property type="match status" value="1"/>
</dbReference>
<dbReference type="PANTHER" id="PTHR14387:SF0">
    <property type="entry name" value="DUF2428 DOMAIN-CONTAINING PROTEIN"/>
    <property type="match status" value="1"/>
</dbReference>
<dbReference type="PANTHER" id="PTHR14387">
    <property type="entry name" value="THADA/DEATH RECEPTOR INTERACTING PROTEIN"/>
    <property type="match status" value="1"/>
</dbReference>
<evidence type="ECO:0000259" key="4">
    <source>
        <dbReference type="Pfam" id="PF10350"/>
    </source>
</evidence>
<evidence type="ECO:0000313" key="7">
    <source>
        <dbReference type="EMBL" id="KDB23772.1"/>
    </source>
</evidence>
<feature type="domain" description="tRNA (32-2'-O)-methyltransferase regulator THADA-like TPR repeats region" evidence="5">
    <location>
        <begin position="301"/>
        <end position="575"/>
    </location>
</feature>
<comment type="caution">
    <text evidence="7">The sequence shown here is derived from an EMBL/GenBank/DDBJ whole genome shotgun (WGS) entry which is preliminary data.</text>
</comment>
<dbReference type="OrthoDB" id="289314at2759"/>
<keyword evidence="8" id="KW-1185">Reference proteome</keyword>
<keyword evidence="3" id="KW-0812">Transmembrane</keyword>
<keyword evidence="3" id="KW-0472">Membrane</keyword>
<dbReference type="Pfam" id="PF25151">
    <property type="entry name" value="TPR_Trm732_C"/>
    <property type="match status" value="1"/>
</dbReference>
<evidence type="ECO:0000256" key="2">
    <source>
        <dbReference type="ARBA" id="ARBA00022694"/>
    </source>
</evidence>
<dbReference type="InterPro" id="IPR051954">
    <property type="entry name" value="tRNA_methyltransferase_THADA"/>
</dbReference>
<evidence type="ECO:0000259" key="5">
    <source>
        <dbReference type="Pfam" id="PF25150"/>
    </source>
</evidence>
<evidence type="ECO:0000259" key="6">
    <source>
        <dbReference type="Pfam" id="PF25151"/>
    </source>
</evidence>
<evidence type="ECO:0000313" key="8">
    <source>
        <dbReference type="Proteomes" id="UP000024533"/>
    </source>
</evidence>
<keyword evidence="3" id="KW-1133">Transmembrane helix</keyword>
<dbReference type="InterPro" id="IPR056843">
    <property type="entry name" value="THADA-like_TPR"/>
</dbReference>
<protein>
    <submittedName>
        <fullName evidence="7">Uncharacterized protein</fullName>
    </submittedName>
</protein>
<dbReference type="EMBL" id="AOKY01000293">
    <property type="protein sequence ID" value="KDB23772.1"/>
    <property type="molecule type" value="Genomic_DNA"/>
</dbReference>
<name>A0A059J8H7_TRIIM</name>
<feature type="domain" description="DUF2428" evidence="4">
    <location>
        <begin position="725"/>
        <end position="960"/>
    </location>
</feature>
<proteinExistence type="inferred from homology"/>
<dbReference type="Proteomes" id="UP000024533">
    <property type="component" value="Unassembled WGS sequence"/>
</dbReference>
<dbReference type="Pfam" id="PF10350">
    <property type="entry name" value="DUF2428"/>
    <property type="match status" value="1"/>
</dbReference>
<dbReference type="GO" id="GO:0005829">
    <property type="term" value="C:cytosol"/>
    <property type="evidence" value="ECO:0007669"/>
    <property type="project" value="TreeGrafter"/>
</dbReference>
<feature type="domain" description="tRNA (32-2'-O)-methyltransferase regulator THADA-like C-terminal TPR repeats region" evidence="6">
    <location>
        <begin position="962"/>
        <end position="1121"/>
    </location>
</feature>
<reference evidence="7 8" key="1">
    <citation type="submission" date="2014-02" db="EMBL/GenBank/DDBJ databases">
        <title>The Genome Sequence of Trichophyton interdigitale MR816.</title>
        <authorList>
            <consortium name="The Broad Institute Genomics Platform"/>
            <person name="Cuomo C.A."/>
            <person name="White T.C."/>
            <person name="Graser Y."/>
            <person name="Martinez-Rossi N."/>
            <person name="Heitman J."/>
            <person name="Young S.K."/>
            <person name="Zeng Q."/>
            <person name="Gargeya S."/>
            <person name="Abouelleil A."/>
            <person name="Alvarado L."/>
            <person name="Chapman S.B."/>
            <person name="Gainer-Dewar J."/>
            <person name="Goldberg J."/>
            <person name="Griggs A."/>
            <person name="Gujja S."/>
            <person name="Hansen M."/>
            <person name="Howarth C."/>
            <person name="Imamovic A."/>
            <person name="Larimer J."/>
            <person name="Martinez D."/>
            <person name="Murphy C."/>
            <person name="Pearson M.D."/>
            <person name="Persinoti G."/>
            <person name="Poon T."/>
            <person name="Priest M."/>
            <person name="Roberts A.D."/>
            <person name="Saif S."/>
            <person name="Shea T.D."/>
            <person name="Sykes S.N."/>
            <person name="Wortman J."/>
            <person name="Nusbaum C."/>
            <person name="Birren B."/>
        </authorList>
    </citation>
    <scope>NUCLEOTIDE SEQUENCE [LARGE SCALE GENOMIC DNA]</scope>
    <source>
        <strain evidence="7 8">MR816</strain>
    </source>
</reference>
<sequence length="1800" mass="199052">MNTMANRGPEEKILPVRNRLDLDEYILTAKEAPKIIPESDLRTLTQGPLKRLLLEPGNYEKSLSLWRCLFHTLEDATLPIPHQASVCNAVCAFLEAALTAKGLEVCQFARSEKTWLAVFEIYLDRFEYSPPKPMKQILATLTNILATHSDPDTAGSIRSYLIDSVVKTILLAEPLTRLKASVVSLHFLIRKEAFPAVDLITHLQRWLQANVNSWTPVIGEHAANIGLDISTFAGSQPSASGKEQGTITAQLLCLVLLLHLQNANVVTSSGALLSQLCFKLKKESEEGRFQYSTPGNGAPFWAAPLKYLSLRNLDNLDATISLAFHLLFRGQPAEFSSFLDVLPLNDLISENYGETGTAEFALLIAVLETGKELGLVHEDQAPNSSSPDKLLVLESQKLRLLLIHSNAKIRVRVLSLLISAPSTTKPFSSDALLILKEMLPFIHAEADAHVRSELVSLIRKLTVRLRGGSSPCPLAPGADATDHESAHLDAQSFVSWYIDFLQSELRPNASYQTHILALKALATIIQSGLDPRIDPAKLSKIGSDQRNWPFSRDIFTLSLFRALGDLLINPYEEIRMTSLTLLGLFPASFLRPQITADTNPGINGGTPSHPYTQLLDALARAEEMAGQTSRADHADGVARIYHFLFDLANTGRCPGQQIIVYDYKYDIVDSILSKLEKVTSLSDITTLRNTPIHGHLSALRYIMASPNFHSLISSDNDSEPAWRHVLNRTLLLCETMWSDVQAVLCVDSPEREHGNSSVDLLGPKDILSCCWRALRESSLLLNAILSNTSFAPLGTQEGLNYDEFARIGSLTFSQLAELRHRGAFSAVSQTFVSCCQRCSVSKDNAVAELPQTWFKEILSTIYGQSAKLTRRSAGLPALALGVASSAKRQFFHEIMEKLQDIAKIPPTSVSEQVDVKLPQVHAMNCLKDIFTATNLATVTEEYLMPALSISAECLGSEIWAIRNCGLMLFRSLVQRMCRRTNGVNLGFGVPNDSEPKQLIPFQRFPGLIPLLTGLLEKGAAKGSSDNTLSEQLSITTERVFPALELIGNKFPSPASSEDERILESVSWQFDSPVWGIRDHAARTYASLVDRDDILSVILKLSEASIQGQNQLHGIALCIKYLLRRICAAPVAYYQSLLPAIVSTTEPMFTNLGRHVSSPFTLRELVEIINDLLQSGMTKGTEDTIVDHFDAISTSLHLEKHYQNIISNPKPGSPMERSSSLLLESIAFSYLMTGVLLKSSIDDLAQFIRTVSTVGVDVAASILGRFSIASFGHLSSRSDRLKLYCRIITDGLSKDTRLTAISSLSDELEAIQESAEESHADFSELDFLISWSSTLPISESPGEPLWGRKMTDATIRLQGCLHSLHIRQSPDILNSNSTVVERFNELVQQLSASMRDETVFTTRFAAVTSLNSLVIGLRAANVQFSETPILIDVMFVLYDMLNDDDVEIREAATLVASKALADDSTVFRLPAASASAIAALLTRQYAGSSRVFEGALQRFLGAPGQQRLCVPVAETLDKAINESTALFAEEKQNLYIDEVREIKLWSQHLVQLENAAINCSLYEHFSTWVMDGLDSLTQLAADKPKDSLLGWASNIDVFVTGIRVLYGAKILLLTHRSVSIDVNTIELTNKLQALYTCTYTSELNPAWESLLEDLYTGGVNNMNLLIECLFSFFSCSCPLISFYHKDLVYRLSTSGLSRASSKMTENYVIVVLLLMTPLMILILWKVGRRILEAIRHGILLSRMQQEAQDEDAARIAQEIQQAEQLAELSAMMTAHRNCRHQPFQYRAPQPIQQPQPAHVAC</sequence>
<gene>
    <name evidence="7" type="ORF">H109_04334</name>
</gene>
<dbReference type="OMA" id="LIMDPFD"/>
<dbReference type="STRING" id="1215338.A0A059J8H7"/>
<dbReference type="Pfam" id="PF26523">
    <property type="entry name" value="Trm732_C"/>
    <property type="match status" value="1"/>
</dbReference>
<dbReference type="InterPro" id="IPR016024">
    <property type="entry name" value="ARM-type_fold"/>
</dbReference>
<dbReference type="GO" id="GO:0030488">
    <property type="term" value="P:tRNA methylation"/>
    <property type="evidence" value="ECO:0007669"/>
    <property type="project" value="TreeGrafter"/>
</dbReference>
<accession>A0A059J8H7</accession>
<keyword evidence="2" id="KW-0819">tRNA processing</keyword>
<dbReference type="SUPFAM" id="SSF48371">
    <property type="entry name" value="ARM repeat"/>
    <property type="match status" value="1"/>
</dbReference>
<feature type="transmembrane region" description="Helical" evidence="3">
    <location>
        <begin position="1706"/>
        <end position="1725"/>
    </location>
</feature>
<comment type="similarity">
    <text evidence="1">Belongs to the THADA family.</text>
</comment>
<dbReference type="InterPro" id="IPR056842">
    <property type="entry name" value="THADA-like_TPR_C"/>
</dbReference>
<evidence type="ECO:0000256" key="1">
    <source>
        <dbReference type="ARBA" id="ARBA00010409"/>
    </source>
</evidence>
<dbReference type="InterPro" id="IPR019442">
    <property type="entry name" value="THADA/TRM732_DUF2428"/>
</dbReference>
<evidence type="ECO:0000256" key="3">
    <source>
        <dbReference type="SAM" id="Phobius"/>
    </source>
</evidence>
<dbReference type="HOGENOM" id="CLU_001011_1_1_1"/>
<organism evidence="7 8">
    <name type="scientific">Trichophyton interdigitale (strain MR816)</name>
    <dbReference type="NCBI Taxonomy" id="1215338"/>
    <lineage>
        <taxon>Eukaryota</taxon>
        <taxon>Fungi</taxon>
        <taxon>Dikarya</taxon>
        <taxon>Ascomycota</taxon>
        <taxon>Pezizomycotina</taxon>
        <taxon>Eurotiomycetes</taxon>
        <taxon>Eurotiomycetidae</taxon>
        <taxon>Onygenales</taxon>
        <taxon>Arthrodermataceae</taxon>
        <taxon>Trichophyton</taxon>
    </lineage>
</organism>